<dbReference type="EMBL" id="CP038033">
    <property type="protein sequence ID" value="QBQ55973.1"/>
    <property type="molecule type" value="Genomic_DNA"/>
</dbReference>
<protein>
    <submittedName>
        <fullName evidence="1">Uncharacterized protein</fullName>
    </submittedName>
</protein>
<evidence type="ECO:0000313" key="2">
    <source>
        <dbReference type="Proteomes" id="UP000294325"/>
    </source>
</evidence>
<dbReference type="Proteomes" id="UP000294325">
    <property type="component" value="Chromosome"/>
</dbReference>
<evidence type="ECO:0000313" key="1">
    <source>
        <dbReference type="EMBL" id="QBQ55973.1"/>
    </source>
</evidence>
<organism evidence="1 2">
    <name type="scientific">Nitrosococcus wardiae</name>
    <dbReference type="NCBI Taxonomy" id="1814290"/>
    <lineage>
        <taxon>Bacteria</taxon>
        <taxon>Pseudomonadati</taxon>
        <taxon>Pseudomonadota</taxon>
        <taxon>Gammaproteobacteria</taxon>
        <taxon>Chromatiales</taxon>
        <taxon>Chromatiaceae</taxon>
        <taxon>Nitrosococcus</taxon>
    </lineage>
</organism>
<sequence length="83" mass="9038">MESTIGHYERSGTGRPPFGGDIYCGAPASLRDSSFSPDKVHSPYLLFAAGFWPEQVSGVFFAVEVPLGGLESAVGYWTRRNPR</sequence>
<dbReference type="KEGG" id="nwr:E3U44_16735"/>
<name>A0A4P7C0B0_9GAMM</name>
<gene>
    <name evidence="1" type="ORF">E3U44_16735</name>
</gene>
<proteinExistence type="predicted"/>
<dbReference type="AlphaFoldDB" id="A0A4P7C0B0"/>
<accession>A0A4P7C0B0</accession>
<keyword evidence="2" id="KW-1185">Reference proteome</keyword>
<reference evidence="1 2" key="1">
    <citation type="submission" date="2019-03" db="EMBL/GenBank/DDBJ databases">
        <title>The genome sequence of Nitrosococcus wardiae strain D1FHST reveals the archetypal metabolic capacity of ammonia-oxidizing Gammaproteobacteria.</title>
        <authorList>
            <person name="Wang L."/>
            <person name="Lim C.K."/>
            <person name="Hanson T.E."/>
            <person name="Dang H."/>
            <person name="Klotz M.G."/>
        </authorList>
    </citation>
    <scope>NUCLEOTIDE SEQUENCE [LARGE SCALE GENOMIC DNA]</scope>
    <source>
        <strain evidence="1 2">D1FHS</strain>
    </source>
</reference>
<dbReference type="RefSeq" id="WP_134359227.1">
    <property type="nucleotide sequence ID" value="NZ_CP038033.1"/>
</dbReference>